<comment type="caution">
    <text evidence="1">The sequence shown here is derived from an EMBL/GenBank/DDBJ whole genome shotgun (WGS) entry which is preliminary data.</text>
</comment>
<sequence>MRSAAARAAVSYEACRAAAWPDATCHAHKGDRRPEAAVVARRARAPGREAPHVGRAARWGALPARRAAAARGCAATRYA</sequence>
<proteinExistence type="predicted"/>
<reference evidence="1 2" key="1">
    <citation type="submission" date="2015-11" db="EMBL/GenBank/DDBJ databases">
        <title>Expanding the genomic diversity of Burkholderia species for the development of highly accurate diagnostics.</title>
        <authorList>
            <person name="Sahl J."/>
            <person name="Keim P."/>
            <person name="Wagner D."/>
        </authorList>
    </citation>
    <scope>NUCLEOTIDE SEQUENCE [LARGE SCALE GENOMIC DNA]</scope>
    <source>
        <strain evidence="1 2">MSMB793WGS</strain>
    </source>
</reference>
<gene>
    <name evidence="1" type="ORF">WT83_25335</name>
</gene>
<dbReference type="EMBL" id="LPLZ01000069">
    <property type="protein sequence ID" value="KWN07895.1"/>
    <property type="molecule type" value="Genomic_DNA"/>
</dbReference>
<name>A0A108EAW9_9BURK</name>
<accession>A0A108EAW9</accession>
<dbReference type="Proteomes" id="UP000068016">
    <property type="component" value="Unassembled WGS sequence"/>
</dbReference>
<evidence type="ECO:0000313" key="1">
    <source>
        <dbReference type="EMBL" id="KWN07895.1"/>
    </source>
</evidence>
<protein>
    <submittedName>
        <fullName evidence="1">Uncharacterized protein</fullName>
    </submittedName>
</protein>
<evidence type="ECO:0000313" key="2">
    <source>
        <dbReference type="Proteomes" id="UP000068016"/>
    </source>
</evidence>
<dbReference type="AlphaFoldDB" id="A0A108EAW9"/>
<organism evidence="1 2">
    <name type="scientific">Burkholderia territorii</name>
    <dbReference type="NCBI Taxonomy" id="1503055"/>
    <lineage>
        <taxon>Bacteria</taxon>
        <taxon>Pseudomonadati</taxon>
        <taxon>Pseudomonadota</taxon>
        <taxon>Betaproteobacteria</taxon>
        <taxon>Burkholderiales</taxon>
        <taxon>Burkholderiaceae</taxon>
        <taxon>Burkholderia</taxon>
        <taxon>Burkholderia cepacia complex</taxon>
    </lineage>
</organism>